<accession>A0A6P7K668</accession>
<dbReference type="RefSeq" id="XP_028284898.1">
    <property type="nucleotide sequence ID" value="XM_028429097.1"/>
</dbReference>
<feature type="compositionally biased region" description="Pro residues" evidence="1">
    <location>
        <begin position="208"/>
        <end position="226"/>
    </location>
</feature>
<dbReference type="PANTHER" id="PTHR23343">
    <property type="entry name" value="ZONA PELLUCIDA SPERM-BINDING PROTEIN"/>
    <property type="match status" value="1"/>
</dbReference>
<dbReference type="GeneID" id="114450725"/>
<evidence type="ECO:0000256" key="1">
    <source>
        <dbReference type="SAM" id="MobiDB-lite"/>
    </source>
</evidence>
<evidence type="ECO:0000313" key="3">
    <source>
        <dbReference type="RefSeq" id="XP_028284898.1"/>
    </source>
</evidence>
<dbReference type="GO" id="GO:0035805">
    <property type="term" value="C:egg coat"/>
    <property type="evidence" value="ECO:0007669"/>
    <property type="project" value="TreeGrafter"/>
</dbReference>
<feature type="compositionally biased region" description="Low complexity" evidence="1">
    <location>
        <begin position="520"/>
        <end position="532"/>
    </location>
</feature>
<feature type="region of interest" description="Disordered" evidence="1">
    <location>
        <begin position="248"/>
        <end position="293"/>
    </location>
</feature>
<dbReference type="GO" id="GO:0007339">
    <property type="term" value="P:binding of sperm to zona pellucida"/>
    <property type="evidence" value="ECO:0007669"/>
    <property type="project" value="TreeGrafter"/>
</dbReference>
<feature type="region of interest" description="Disordered" evidence="1">
    <location>
        <begin position="520"/>
        <end position="544"/>
    </location>
</feature>
<evidence type="ECO:0000313" key="2">
    <source>
        <dbReference type="Proteomes" id="UP000515145"/>
    </source>
</evidence>
<gene>
    <name evidence="3" type="primary">LOC114450725</name>
</gene>
<dbReference type="OrthoDB" id="9907024at2759"/>
<dbReference type="Proteomes" id="UP000515145">
    <property type="component" value="Chromosome 1"/>
</dbReference>
<dbReference type="GO" id="GO:0060468">
    <property type="term" value="P:prevention of polyspermy"/>
    <property type="evidence" value="ECO:0007669"/>
    <property type="project" value="TreeGrafter"/>
</dbReference>
<dbReference type="AlphaFoldDB" id="A0A6P7K668"/>
<organism evidence="2 3">
    <name type="scientific">Parambassis ranga</name>
    <name type="common">Indian glassy fish</name>
    <dbReference type="NCBI Taxonomy" id="210632"/>
    <lineage>
        <taxon>Eukaryota</taxon>
        <taxon>Metazoa</taxon>
        <taxon>Chordata</taxon>
        <taxon>Craniata</taxon>
        <taxon>Vertebrata</taxon>
        <taxon>Euteleostomi</taxon>
        <taxon>Actinopterygii</taxon>
        <taxon>Neopterygii</taxon>
        <taxon>Teleostei</taxon>
        <taxon>Neoteleostei</taxon>
        <taxon>Acanthomorphata</taxon>
        <taxon>Ovalentaria</taxon>
        <taxon>Ambassidae</taxon>
        <taxon>Parambassis</taxon>
    </lineage>
</organism>
<dbReference type="GO" id="GO:0035804">
    <property type="term" value="F:structural constituent of egg coat"/>
    <property type="evidence" value="ECO:0007669"/>
    <property type="project" value="TreeGrafter"/>
</dbReference>
<protein>
    <submittedName>
        <fullName evidence="3">Mucin-2-like</fullName>
    </submittedName>
</protein>
<proteinExistence type="predicted"/>
<dbReference type="InterPro" id="IPR051148">
    <property type="entry name" value="Zona_Pellucida_Domain_gp"/>
</dbReference>
<feature type="compositionally biased region" description="Low complexity" evidence="1">
    <location>
        <begin position="271"/>
        <end position="283"/>
    </location>
</feature>
<feature type="region of interest" description="Disordered" evidence="1">
    <location>
        <begin position="207"/>
        <end position="229"/>
    </location>
</feature>
<dbReference type="PANTHER" id="PTHR23343:SF117">
    <property type="entry name" value="ZONA PELLUCIDA SPERM-BINDING PROTEIN 4-LIKE ISOFORM X1"/>
    <property type="match status" value="1"/>
</dbReference>
<dbReference type="GO" id="GO:0032190">
    <property type="term" value="F:acrosin binding"/>
    <property type="evidence" value="ECO:0007669"/>
    <property type="project" value="TreeGrafter"/>
</dbReference>
<feature type="compositionally biased region" description="Pro residues" evidence="1">
    <location>
        <begin position="249"/>
        <end position="270"/>
    </location>
</feature>
<feature type="region of interest" description="Disordered" evidence="1">
    <location>
        <begin position="315"/>
        <end position="334"/>
    </location>
</feature>
<keyword evidence="2" id="KW-1185">Reference proteome</keyword>
<name>A0A6P7K668_9TELE</name>
<feature type="region of interest" description="Disordered" evidence="1">
    <location>
        <begin position="640"/>
        <end position="666"/>
    </location>
</feature>
<reference evidence="3" key="1">
    <citation type="submission" date="2025-08" db="UniProtKB">
        <authorList>
            <consortium name="RefSeq"/>
        </authorList>
    </citation>
    <scope>IDENTIFICATION</scope>
</reference>
<sequence length="750" mass="83188">MRPLVECDDKVMTFTTSGQKFTHLFVDRVGDPPISVFHLPPYCGYSLTTSQQDLEMMVPYDACYITEENGSYVLPLLWWENPLKLSCPVQLPTPAPSPPLPAPSLSCFPYGMMVQIQVQEKDIQILTVTVSGDWVPFVSELCAYRVDSHNLTFAISLSAACINKEDDSLLLRMKLDDREYNLSCPVSGQFPNTPSWYSPQFPGVPQLPDIPVPASPTPTSPPPPHLPSQEQIKQHYLFPGFQYPWLPQVYPPGSQPPGPPQPIPGSPPGPQQQQQQLSNPTGPEKSPDSLQYQVPFDNSQYPVFYYPPLTPAPTTAAPQTISTTPVPSSVEPPKPPDSQYYPQYYFQIPYYPAPTAAPVTHTPAPLPPPKQPVAPQFQTEPFSPVGYSSYYPYWPVFYYSMTAPHQSPPTDTSNIPSYQPPYVILPTHQPPAEEQPQRPVDPQSACSSSTHTFGGYYFYPYYPYHHALYPTPYPLVPQYPDIQIPLTTEMPSSTTTSVMSTTTITTPDTATETTTTIAMSPTETSTTTSTRRFTTKASKPTPQSPHLQCLKDRMFALLPSAHPESIQVRDKKTWRYLSNVAPHCGYTLQRTDHSEIILHSPLPACHSQLQTPTTISLPVRFWDVSMAQYRTLDLQCPYQSTTESPATVTPPASTTPPSTTKAKTSSPVDTKTKVICSTHQMTVELPAGPISGIVVKDIKGKKMKLQEAPKHCGYSASKGKNGKVRLSLQLNSYCHMTMQASIDSYFTLSS</sequence>
<dbReference type="InParanoid" id="A0A6P7K668"/>
<feature type="compositionally biased region" description="Low complexity" evidence="1">
    <location>
        <begin position="315"/>
        <end position="329"/>
    </location>
</feature>